<name>A0A9X3F9K6_9BACT</name>
<proteinExistence type="predicted"/>
<dbReference type="RefSeq" id="WP_343334533.1">
    <property type="nucleotide sequence ID" value="NZ_JAPOHD010000031.1"/>
</dbReference>
<evidence type="ECO:0000313" key="3">
    <source>
        <dbReference type="Proteomes" id="UP001145087"/>
    </source>
</evidence>
<protein>
    <submittedName>
        <fullName evidence="2">DUF5362 family protein</fullName>
    </submittedName>
</protein>
<keyword evidence="1" id="KW-1133">Transmembrane helix</keyword>
<reference evidence="2" key="1">
    <citation type="submission" date="2022-11" db="EMBL/GenBank/DDBJ databases">
        <title>Marilongibacter aestuarii gen. nov., sp. nov., isolated from tidal flat sediment.</title>
        <authorList>
            <person name="Jiayan W."/>
        </authorList>
    </citation>
    <scope>NUCLEOTIDE SEQUENCE</scope>
    <source>
        <strain evidence="2">Z1-6</strain>
    </source>
</reference>
<comment type="caution">
    <text evidence="2">The sequence shown here is derived from an EMBL/GenBank/DDBJ whole genome shotgun (WGS) entry which is preliminary data.</text>
</comment>
<keyword evidence="3" id="KW-1185">Reference proteome</keyword>
<feature type="transmembrane region" description="Helical" evidence="1">
    <location>
        <begin position="76"/>
        <end position="98"/>
    </location>
</feature>
<evidence type="ECO:0000313" key="2">
    <source>
        <dbReference type="EMBL" id="MCY1722207.1"/>
    </source>
</evidence>
<sequence length="166" mass="18322">MTTENETMGQVLPESPRELAITAEIGEQLNGAGNWGKFLAILGFVFMGLMVFGGFIMSIIFLVMPGELSSGMPFPPFLFGFIYLVMGAIYFLPILYLYRFSSNIKSAILSKDQNQLTVAFKNLKAHYRFIGIFTIVIFALYILVFIVMVFAGIFAGLATNLTGITA</sequence>
<dbReference type="Proteomes" id="UP001145087">
    <property type="component" value="Unassembled WGS sequence"/>
</dbReference>
<organism evidence="2 3">
    <name type="scientific">Draconibacterium aestuarii</name>
    <dbReference type="NCBI Taxonomy" id="2998507"/>
    <lineage>
        <taxon>Bacteria</taxon>
        <taxon>Pseudomonadati</taxon>
        <taxon>Bacteroidota</taxon>
        <taxon>Bacteroidia</taxon>
        <taxon>Marinilabiliales</taxon>
        <taxon>Prolixibacteraceae</taxon>
        <taxon>Draconibacterium</taxon>
    </lineage>
</organism>
<dbReference type="AlphaFoldDB" id="A0A9X3F9K6"/>
<keyword evidence="1" id="KW-0812">Transmembrane</keyword>
<evidence type="ECO:0000256" key="1">
    <source>
        <dbReference type="SAM" id="Phobius"/>
    </source>
</evidence>
<feature type="transmembrane region" description="Helical" evidence="1">
    <location>
        <begin position="38"/>
        <end position="64"/>
    </location>
</feature>
<feature type="transmembrane region" description="Helical" evidence="1">
    <location>
        <begin position="129"/>
        <end position="157"/>
    </location>
</feature>
<keyword evidence="1" id="KW-0472">Membrane</keyword>
<accession>A0A9X3F9K6</accession>
<dbReference type="EMBL" id="JAPOHD010000031">
    <property type="protein sequence ID" value="MCY1722207.1"/>
    <property type="molecule type" value="Genomic_DNA"/>
</dbReference>
<gene>
    <name evidence="2" type="ORF">OU798_17770</name>
</gene>